<dbReference type="Gene3D" id="2.40.50.40">
    <property type="match status" value="1"/>
</dbReference>
<feature type="region of interest" description="Disordered" evidence="2">
    <location>
        <begin position="1193"/>
        <end position="1226"/>
    </location>
</feature>
<evidence type="ECO:0000313" key="4">
    <source>
        <dbReference type="EMBL" id="ROV87556.1"/>
    </source>
</evidence>
<dbReference type="STRING" id="252740.A0A423V9M6"/>
<dbReference type="InterPro" id="IPR023780">
    <property type="entry name" value="Chromo_domain"/>
</dbReference>
<dbReference type="Pfam" id="PF00385">
    <property type="entry name" value="Chromo"/>
    <property type="match status" value="1"/>
</dbReference>
<feature type="compositionally biased region" description="Acidic residues" evidence="2">
    <location>
        <begin position="171"/>
        <end position="182"/>
    </location>
</feature>
<dbReference type="Proteomes" id="UP000284375">
    <property type="component" value="Unassembled WGS sequence"/>
</dbReference>
<evidence type="ECO:0000259" key="3">
    <source>
        <dbReference type="PROSITE" id="PS50013"/>
    </source>
</evidence>
<feature type="compositionally biased region" description="Polar residues" evidence="2">
    <location>
        <begin position="310"/>
        <end position="331"/>
    </location>
</feature>
<gene>
    <name evidence="4" type="ORF">VSDG_09769</name>
</gene>
<feature type="domain" description="Chromo" evidence="3">
    <location>
        <begin position="37"/>
        <end position="111"/>
    </location>
</feature>
<dbReference type="OrthoDB" id="436852at2759"/>
<feature type="region of interest" description="Disordered" evidence="2">
    <location>
        <begin position="1290"/>
        <end position="1327"/>
    </location>
</feature>
<dbReference type="GO" id="GO:0006338">
    <property type="term" value="P:chromatin remodeling"/>
    <property type="evidence" value="ECO:0007669"/>
    <property type="project" value="UniProtKB-ARBA"/>
</dbReference>
<dbReference type="SUPFAM" id="SSF54160">
    <property type="entry name" value="Chromo domain-like"/>
    <property type="match status" value="1"/>
</dbReference>
<feature type="compositionally biased region" description="Polar residues" evidence="2">
    <location>
        <begin position="1314"/>
        <end position="1327"/>
    </location>
</feature>
<dbReference type="PROSITE" id="PS50013">
    <property type="entry name" value="CHROMO_2"/>
    <property type="match status" value="1"/>
</dbReference>
<organism evidence="4 5">
    <name type="scientific">Cytospora chrysosperma</name>
    <name type="common">Cytospora canker fungus</name>
    <name type="synonym">Sphaeria chrysosperma</name>
    <dbReference type="NCBI Taxonomy" id="252740"/>
    <lineage>
        <taxon>Eukaryota</taxon>
        <taxon>Fungi</taxon>
        <taxon>Dikarya</taxon>
        <taxon>Ascomycota</taxon>
        <taxon>Pezizomycotina</taxon>
        <taxon>Sordariomycetes</taxon>
        <taxon>Sordariomycetidae</taxon>
        <taxon>Diaporthales</taxon>
        <taxon>Cytosporaceae</taxon>
        <taxon>Cytospora</taxon>
    </lineage>
</organism>
<feature type="compositionally biased region" description="Polar residues" evidence="2">
    <location>
        <begin position="266"/>
        <end position="285"/>
    </location>
</feature>
<sequence length="1327" mass="150287">MSNKMHQDSLASPEGDDSDSISLNSTGDEEYDSGTEFVVEDVHCEQVDLNDGRLKYLVEWANFPLDECTWEPEEELPQELRDQWEAKKATQDPSVAVDFEKKYNEAFNEKLEERRRLHRRRNAKRRRLGLAETSFYFRNHFYPDSEDDADVDVDALDEANSEVHSQSDASSDTEAEEAQEDNTIDHGAKDSTLPLKASSQKPIARPSRIFKTNPDLASEPQAETRVTKDKARSRQQQRKTTSTSSDSTSLPKTPSTSSLPNRPRKSSTTGYQGSARKPSTTQSKPTPRKPDLPAARPGSTSSGATIAASNLTRKSITAKKSGQAPISTVNIFTGGKKRTARQHLGSTMVDSSKGPKFFTKARIRRKAELRSRENDDRPPDPSQVMLFNISQPPPPKQTQRQQDDSDSLFVGNTDDHRPLTEVMTSAGLRRSSTAASEPRSALAKRSSLCLDGDRPKKKAKAVRFTGEDDQPFVSEPMDIVELTRPSTRMRSPPPLLLSPSPPPQPAPKARLSLADYHSRTVQSVNKRIVLAPGNQSLDVTFSDIPKDACRELDQQWLPKFLKADCLRVDHTVLAESLVSQLGSVRKQDHPGRALDILCSGTITSGSGNKLEVLAEHLRVGHSGLLIAQEDYNFVIYPTKCAGFQELLGMEQSNLDGVALKYFAFGLPHNIARLVRPISAVAEASIDIAAGQEQKAVFRRLFNLRYDRLVAGPCEDKDHHFYLIFPDAAALCFIVSEPQKSYELLRWYFPNQTKHSMKLVTAYNIVDFLRDLAHEKSEFEAILRQTRWKSMSSLDVAFEKNLAGLTDEDLVARGSAWAHAEDWLAVSMERNGVFSEDNHVVFADRSIDPNDEQSLVNWFGWWSLAKAEEYRKFYVLGSSSLTKDTKRNSPNVPSRACRTMLVPRYEPYVVNDPNEALRNAMRHTGELVDEGSPPTTPKAWFPSERYFDNNEDRIRHFLSAIDIPPPRVDPPPGVPSRRIHARVFNRPISWVDLEMADHFGDPTAKFSTIQQWFRWPYAWLGDRQRSFNTYLAFFYTFKEDWDPAKFPQGIKPKRYPWLAIYRPVEPHNTSGKYKHGMTELIIWDVRAGEELEENRHISLEDLTWMQRELVKFIQANGAEKNPGSRLERVWLGGFQLHQAECSSRLPADQTAEALETMMEDLKWKLPSTDGYMRQHGWRLVSLLEPLGPVPRLKNRSSVAANNSTNDDDTRIIFHPPRGSGGIGPRGSSKCTNDLYEAARLARLREGNPRKMEYTFRPTMEWYNELVAEGRQYEHIFVNDWEKAFAQLGVNQTQHPRQNRPSTSSQQNNQSRKNSMASNHSNLMDLSPF</sequence>
<accession>A0A423V9M6</accession>
<proteinExistence type="predicted"/>
<evidence type="ECO:0000313" key="5">
    <source>
        <dbReference type="Proteomes" id="UP000284375"/>
    </source>
</evidence>
<name>A0A423V9M6_CYTCH</name>
<protein>
    <recommendedName>
        <fullName evidence="3">Chromo domain-containing protein</fullName>
    </recommendedName>
</protein>
<reference evidence="4 5" key="1">
    <citation type="submission" date="2015-09" db="EMBL/GenBank/DDBJ databases">
        <title>Host preference determinants of Valsa canker pathogens revealed by comparative genomics.</title>
        <authorList>
            <person name="Yin Z."/>
            <person name="Huang L."/>
        </authorList>
    </citation>
    <scope>NUCLEOTIDE SEQUENCE [LARGE SCALE GENOMIC DNA]</scope>
    <source>
        <strain evidence="4 5">YSFL</strain>
    </source>
</reference>
<feature type="compositionally biased region" description="Pro residues" evidence="2">
    <location>
        <begin position="491"/>
        <end position="506"/>
    </location>
</feature>
<evidence type="ECO:0000256" key="2">
    <source>
        <dbReference type="SAM" id="MobiDB-lite"/>
    </source>
</evidence>
<feature type="compositionally biased region" description="Basic and acidic residues" evidence="2">
    <location>
        <begin position="366"/>
        <end position="379"/>
    </location>
</feature>
<dbReference type="InterPro" id="IPR000953">
    <property type="entry name" value="Chromo/chromo_shadow_dom"/>
</dbReference>
<evidence type="ECO:0000256" key="1">
    <source>
        <dbReference type="ARBA" id="ARBA00011353"/>
    </source>
</evidence>
<comment type="subunit">
    <text evidence="1">Component of the NuA4 histone acetyltransferase complex.</text>
</comment>
<dbReference type="SMART" id="SM00298">
    <property type="entry name" value="CHROMO"/>
    <property type="match status" value="1"/>
</dbReference>
<feature type="region of interest" description="Disordered" evidence="2">
    <location>
        <begin position="486"/>
        <end position="508"/>
    </location>
</feature>
<feature type="compositionally biased region" description="Polar residues" evidence="2">
    <location>
        <begin position="1194"/>
        <end position="1203"/>
    </location>
</feature>
<feature type="compositionally biased region" description="Low complexity" evidence="2">
    <location>
        <begin position="1297"/>
        <end position="1313"/>
    </location>
</feature>
<feature type="region of interest" description="Disordered" evidence="2">
    <location>
        <begin position="1"/>
        <end position="34"/>
    </location>
</feature>
<keyword evidence="5" id="KW-1185">Reference proteome</keyword>
<dbReference type="EMBL" id="LJZO01000080">
    <property type="protein sequence ID" value="ROV87556.1"/>
    <property type="molecule type" value="Genomic_DNA"/>
</dbReference>
<feature type="compositionally biased region" description="Low complexity" evidence="2">
    <location>
        <begin position="298"/>
        <end position="309"/>
    </location>
</feature>
<feature type="region of interest" description="Disordered" evidence="2">
    <location>
        <begin position="154"/>
        <end position="457"/>
    </location>
</feature>
<dbReference type="InterPro" id="IPR016197">
    <property type="entry name" value="Chromo-like_dom_sf"/>
</dbReference>
<feature type="compositionally biased region" description="Low complexity" evidence="2">
    <location>
        <begin position="238"/>
        <end position="260"/>
    </location>
</feature>
<comment type="caution">
    <text evidence="4">The sequence shown here is derived from an EMBL/GenBank/DDBJ whole genome shotgun (WGS) entry which is preliminary data.</text>
</comment>